<comment type="caution">
    <text evidence="1">The sequence shown here is derived from an EMBL/GenBank/DDBJ whole genome shotgun (WGS) entry which is preliminary data.</text>
</comment>
<accession>A0ACC2LPP8</accession>
<reference evidence="1 2" key="1">
    <citation type="journal article" date="2022" name="Hortic Res">
        <title>A haplotype resolved chromosomal level avocado genome allows analysis of novel avocado genes.</title>
        <authorList>
            <person name="Nath O."/>
            <person name="Fletcher S.J."/>
            <person name="Hayward A."/>
            <person name="Shaw L.M."/>
            <person name="Masouleh A.K."/>
            <person name="Furtado A."/>
            <person name="Henry R.J."/>
            <person name="Mitter N."/>
        </authorList>
    </citation>
    <scope>NUCLEOTIDE SEQUENCE [LARGE SCALE GENOMIC DNA]</scope>
    <source>
        <strain evidence="2">cv. Hass</strain>
    </source>
</reference>
<keyword evidence="2" id="KW-1185">Reference proteome</keyword>
<name>A0ACC2LPP8_PERAE</name>
<sequence>MLLTECLQCYSCCEQRRSRAAVAASDDVQVLRPRGQQLCGCTAVNSVVWQPPVQGLCSCIGWVADELDQWLEGRLLLTADETVLKQLVWNCVGTL</sequence>
<evidence type="ECO:0000313" key="2">
    <source>
        <dbReference type="Proteomes" id="UP001234297"/>
    </source>
</evidence>
<dbReference type="Proteomes" id="UP001234297">
    <property type="component" value="Chromosome 3"/>
</dbReference>
<evidence type="ECO:0000313" key="1">
    <source>
        <dbReference type="EMBL" id="KAJ8635001.1"/>
    </source>
</evidence>
<gene>
    <name evidence="1" type="ORF">MRB53_009268</name>
</gene>
<dbReference type="EMBL" id="CM056811">
    <property type="protein sequence ID" value="KAJ8635001.1"/>
    <property type="molecule type" value="Genomic_DNA"/>
</dbReference>
<protein>
    <submittedName>
        <fullName evidence="1">Uncharacterized protein</fullName>
    </submittedName>
</protein>
<proteinExistence type="predicted"/>
<organism evidence="1 2">
    <name type="scientific">Persea americana</name>
    <name type="common">Avocado</name>
    <dbReference type="NCBI Taxonomy" id="3435"/>
    <lineage>
        <taxon>Eukaryota</taxon>
        <taxon>Viridiplantae</taxon>
        <taxon>Streptophyta</taxon>
        <taxon>Embryophyta</taxon>
        <taxon>Tracheophyta</taxon>
        <taxon>Spermatophyta</taxon>
        <taxon>Magnoliopsida</taxon>
        <taxon>Magnoliidae</taxon>
        <taxon>Laurales</taxon>
        <taxon>Lauraceae</taxon>
        <taxon>Persea</taxon>
    </lineage>
</organism>